<evidence type="ECO:0000313" key="3">
    <source>
        <dbReference type="Proteomes" id="UP000269221"/>
    </source>
</evidence>
<gene>
    <name evidence="2" type="ORF">DUI87_24357</name>
</gene>
<name>A0A3M0JDC3_HIRRU</name>
<dbReference type="AlphaFoldDB" id="A0A3M0JDC3"/>
<evidence type="ECO:0000313" key="2">
    <source>
        <dbReference type="EMBL" id="RMB99167.1"/>
    </source>
</evidence>
<protein>
    <submittedName>
        <fullName evidence="2">Uncharacterized protein</fullName>
    </submittedName>
</protein>
<proteinExistence type="predicted"/>
<sequence>MKIRICSCLWEKYASERKEKRREEKRREEKREKRREEKRREEREKKREREKRREREEREERREEIKFQLVISGLLRREYKSSLPDPPVGSGSIPPQRGYRRRLKTGPGST</sequence>
<organism evidence="2 3">
    <name type="scientific">Hirundo rustica rustica</name>
    <dbReference type="NCBI Taxonomy" id="333673"/>
    <lineage>
        <taxon>Eukaryota</taxon>
        <taxon>Metazoa</taxon>
        <taxon>Chordata</taxon>
        <taxon>Craniata</taxon>
        <taxon>Vertebrata</taxon>
        <taxon>Euteleostomi</taxon>
        <taxon>Archelosauria</taxon>
        <taxon>Archosauria</taxon>
        <taxon>Dinosauria</taxon>
        <taxon>Saurischia</taxon>
        <taxon>Theropoda</taxon>
        <taxon>Coelurosauria</taxon>
        <taxon>Aves</taxon>
        <taxon>Neognathae</taxon>
        <taxon>Neoaves</taxon>
        <taxon>Telluraves</taxon>
        <taxon>Australaves</taxon>
        <taxon>Passeriformes</taxon>
        <taxon>Sylvioidea</taxon>
        <taxon>Hirundinidae</taxon>
        <taxon>Hirundo</taxon>
    </lineage>
</organism>
<accession>A0A3M0JDC3</accession>
<feature type="region of interest" description="Disordered" evidence="1">
    <location>
        <begin position="76"/>
        <end position="110"/>
    </location>
</feature>
<keyword evidence="3" id="KW-1185">Reference proteome</keyword>
<evidence type="ECO:0000256" key="1">
    <source>
        <dbReference type="SAM" id="MobiDB-lite"/>
    </source>
</evidence>
<dbReference type="Proteomes" id="UP000269221">
    <property type="component" value="Unassembled WGS sequence"/>
</dbReference>
<feature type="region of interest" description="Disordered" evidence="1">
    <location>
        <begin position="16"/>
        <end position="62"/>
    </location>
</feature>
<comment type="caution">
    <text evidence="2">The sequence shown here is derived from an EMBL/GenBank/DDBJ whole genome shotgun (WGS) entry which is preliminary data.</text>
</comment>
<reference evidence="2 3" key="1">
    <citation type="submission" date="2018-07" db="EMBL/GenBank/DDBJ databases">
        <title>A high quality draft genome assembly of the barn swallow (H. rustica rustica).</title>
        <authorList>
            <person name="Formenti G."/>
            <person name="Chiara M."/>
            <person name="Poveda L."/>
            <person name="Francoijs K.-J."/>
            <person name="Bonisoli-Alquati A."/>
            <person name="Canova L."/>
            <person name="Gianfranceschi L."/>
            <person name="Horner D.S."/>
            <person name="Saino N."/>
        </authorList>
    </citation>
    <scope>NUCLEOTIDE SEQUENCE [LARGE SCALE GENOMIC DNA]</scope>
    <source>
        <strain evidence="2">Chelidonia</strain>
        <tissue evidence="2">Blood</tissue>
    </source>
</reference>
<dbReference type="EMBL" id="QRBI01000150">
    <property type="protein sequence ID" value="RMB99167.1"/>
    <property type="molecule type" value="Genomic_DNA"/>
</dbReference>